<evidence type="ECO:0000313" key="1">
    <source>
        <dbReference type="EMBL" id="QHT19180.1"/>
    </source>
</evidence>
<reference evidence="1" key="1">
    <citation type="journal article" date="2020" name="Nature">
        <title>Giant virus diversity and host interactions through global metagenomics.</title>
        <authorList>
            <person name="Schulz F."/>
            <person name="Roux S."/>
            <person name="Paez-Espino D."/>
            <person name="Jungbluth S."/>
            <person name="Walsh D.A."/>
            <person name="Denef V.J."/>
            <person name="McMahon K.D."/>
            <person name="Konstantinidis K.T."/>
            <person name="Eloe-Fadrosh E.A."/>
            <person name="Kyrpides N.C."/>
            <person name="Woyke T."/>
        </authorList>
    </citation>
    <scope>NUCLEOTIDE SEQUENCE</scope>
    <source>
        <strain evidence="1">GVMAG-M-3300023174-57</strain>
    </source>
</reference>
<dbReference type="AlphaFoldDB" id="A0A6C0DS63"/>
<proteinExistence type="predicted"/>
<organism evidence="1">
    <name type="scientific">viral metagenome</name>
    <dbReference type="NCBI Taxonomy" id="1070528"/>
    <lineage>
        <taxon>unclassified sequences</taxon>
        <taxon>metagenomes</taxon>
        <taxon>organismal metagenomes</taxon>
    </lineage>
</organism>
<dbReference type="EMBL" id="MN739664">
    <property type="protein sequence ID" value="QHT19180.1"/>
    <property type="molecule type" value="Genomic_DNA"/>
</dbReference>
<protein>
    <submittedName>
        <fullName evidence="1">Uncharacterized protein</fullName>
    </submittedName>
</protein>
<accession>A0A6C0DS63</accession>
<sequence length="186" mass="20864">MSTDNNSSQEFKVNGFTRERDDVCSYNNEYRESVGPGRYAVTNLVPDRNVVIPQSLSNPTITAAEGFGFDMKGIDQDSVLRNNPTLEGRSRCPLRVQSRPFTTVPFMGRGRGNQELESKLQQSEFVRTGRECGTVSETFFESQFVPLIQHLQSNIQNPKNLVPEVAAAGWIRGGIPSRQYVRDLNC</sequence>
<name>A0A6C0DS63_9ZZZZ</name>